<dbReference type="SUPFAM" id="SSF51735">
    <property type="entry name" value="NAD(P)-binding Rossmann-fold domains"/>
    <property type="match status" value="1"/>
</dbReference>
<dbReference type="GO" id="GO:0008270">
    <property type="term" value="F:zinc ion binding"/>
    <property type="evidence" value="ECO:0007669"/>
    <property type="project" value="InterPro"/>
</dbReference>
<evidence type="ECO:0000256" key="4">
    <source>
        <dbReference type="ARBA" id="ARBA00023002"/>
    </source>
</evidence>
<sequence>MLKVLGYAAESATSPLKPFTFERRDARPDDVTIEILYSGVCHSDIHQARNEWNNSVFPMVPGHEIIGRVSAVGSDVQKYQVGDMVGVGCMVESCRHCASCKADLEQYCANGMAPTYNGFHVHSDNLPTYGGYSKTIVVTEHFVVKIPDALDIKSAAPILCAGITTYSPLKHYGVKAGDKVGIIGMGGLGHMGVKYARALGAEVTIFTRSASKVAEAKKQGADHVIVSTDPAQMEAAYESFDFMLDTVPTKHDYNPYLACLKVDGTHIIVGQVEPLDEPAIHSFHLIGKRRKLVGSMIGGMKETQEVLDFSAEHGITCDVEMIRMDQINEAYERMIKGDVKYRFVIDMASL</sequence>
<evidence type="ECO:0000256" key="1">
    <source>
        <dbReference type="ARBA" id="ARBA00001947"/>
    </source>
</evidence>
<feature type="domain" description="Enoyl reductase (ER)" evidence="6">
    <location>
        <begin position="11"/>
        <end position="345"/>
    </location>
</feature>
<dbReference type="Pfam" id="PF00107">
    <property type="entry name" value="ADH_zinc_N"/>
    <property type="match status" value="1"/>
</dbReference>
<name>A0A2S5KVU1_9PROT</name>
<dbReference type="AlphaFoldDB" id="A0A2S5KVU1"/>
<dbReference type="InterPro" id="IPR002328">
    <property type="entry name" value="ADH_Zn_CS"/>
</dbReference>
<accession>A0A2S5KVU1</accession>
<dbReference type="InterPro" id="IPR020843">
    <property type="entry name" value="ER"/>
</dbReference>
<keyword evidence="2 5" id="KW-0479">Metal-binding</keyword>
<dbReference type="GO" id="GO:0008106">
    <property type="term" value="F:alcohol dehydrogenase (NADP+) activity"/>
    <property type="evidence" value="ECO:0007669"/>
    <property type="project" value="UniProtKB-ARBA"/>
</dbReference>
<dbReference type="InterPro" id="IPR047109">
    <property type="entry name" value="CAD-like"/>
</dbReference>
<evidence type="ECO:0000313" key="8">
    <source>
        <dbReference type="Proteomes" id="UP000238196"/>
    </source>
</evidence>
<evidence type="ECO:0000256" key="3">
    <source>
        <dbReference type="ARBA" id="ARBA00022833"/>
    </source>
</evidence>
<dbReference type="CDD" id="cd05283">
    <property type="entry name" value="CAD1"/>
    <property type="match status" value="1"/>
</dbReference>
<dbReference type="InterPro" id="IPR011032">
    <property type="entry name" value="GroES-like_sf"/>
</dbReference>
<dbReference type="FunFam" id="3.40.50.720:FF:000022">
    <property type="entry name" value="Cinnamyl alcohol dehydrogenase"/>
    <property type="match status" value="1"/>
</dbReference>
<organism evidence="7 8">
    <name type="scientific">Proteobacteria bacterium 228</name>
    <dbReference type="NCBI Taxonomy" id="2083153"/>
    <lineage>
        <taxon>Bacteria</taxon>
        <taxon>Pseudomonadati</taxon>
        <taxon>Pseudomonadota</taxon>
    </lineage>
</organism>
<dbReference type="SUPFAM" id="SSF50129">
    <property type="entry name" value="GroES-like"/>
    <property type="match status" value="1"/>
</dbReference>
<dbReference type="Gene3D" id="3.40.50.720">
    <property type="entry name" value="NAD(P)-binding Rossmann-like Domain"/>
    <property type="match status" value="1"/>
</dbReference>
<dbReference type="InterPro" id="IPR036291">
    <property type="entry name" value="NAD(P)-bd_dom_sf"/>
</dbReference>
<evidence type="ECO:0000259" key="6">
    <source>
        <dbReference type="SMART" id="SM00829"/>
    </source>
</evidence>
<dbReference type="SMART" id="SM00829">
    <property type="entry name" value="PKS_ER"/>
    <property type="match status" value="1"/>
</dbReference>
<dbReference type="Pfam" id="PF08240">
    <property type="entry name" value="ADH_N"/>
    <property type="match status" value="1"/>
</dbReference>
<dbReference type="InterPro" id="IPR013154">
    <property type="entry name" value="ADH-like_N"/>
</dbReference>
<comment type="similarity">
    <text evidence="5">Belongs to the zinc-containing alcohol dehydrogenase family.</text>
</comment>
<evidence type="ECO:0000313" key="7">
    <source>
        <dbReference type="EMBL" id="PPC78890.1"/>
    </source>
</evidence>
<gene>
    <name evidence="7" type="ORF">C4K68_03370</name>
</gene>
<dbReference type="PROSITE" id="PS00059">
    <property type="entry name" value="ADH_ZINC"/>
    <property type="match status" value="1"/>
</dbReference>
<keyword evidence="3 5" id="KW-0862">Zinc</keyword>
<dbReference type="Gene3D" id="3.90.180.10">
    <property type="entry name" value="Medium-chain alcohol dehydrogenases, catalytic domain"/>
    <property type="match status" value="1"/>
</dbReference>
<keyword evidence="4" id="KW-0560">Oxidoreductase</keyword>
<dbReference type="Proteomes" id="UP000238196">
    <property type="component" value="Unassembled WGS sequence"/>
</dbReference>
<dbReference type="PANTHER" id="PTHR42683">
    <property type="entry name" value="ALDEHYDE REDUCTASE"/>
    <property type="match status" value="1"/>
</dbReference>
<evidence type="ECO:0000256" key="5">
    <source>
        <dbReference type="RuleBase" id="RU361277"/>
    </source>
</evidence>
<comment type="cofactor">
    <cofactor evidence="1 5">
        <name>Zn(2+)</name>
        <dbReference type="ChEBI" id="CHEBI:29105"/>
    </cofactor>
</comment>
<evidence type="ECO:0000256" key="2">
    <source>
        <dbReference type="ARBA" id="ARBA00022723"/>
    </source>
</evidence>
<dbReference type="InterPro" id="IPR013149">
    <property type="entry name" value="ADH-like_C"/>
</dbReference>
<comment type="caution">
    <text evidence="7">The sequence shown here is derived from an EMBL/GenBank/DDBJ whole genome shotgun (WGS) entry which is preliminary data.</text>
</comment>
<proteinExistence type="inferred from homology"/>
<dbReference type="EMBL" id="PRLP01000009">
    <property type="protein sequence ID" value="PPC78890.1"/>
    <property type="molecule type" value="Genomic_DNA"/>
</dbReference>
<protein>
    <submittedName>
        <fullName evidence="7">Hydroxyacid dehydrogenase</fullName>
    </submittedName>
</protein>
<reference evidence="7 8" key="1">
    <citation type="submission" date="2018-02" db="EMBL/GenBank/DDBJ databases">
        <title>novel marine gammaproteobacteria from coastal saline agro ecosystem.</title>
        <authorList>
            <person name="Krishnan R."/>
            <person name="Ramesh Kumar N."/>
        </authorList>
    </citation>
    <scope>NUCLEOTIDE SEQUENCE [LARGE SCALE GENOMIC DNA]</scope>
    <source>
        <strain evidence="7 8">228</strain>
    </source>
</reference>
<dbReference type="OrthoDB" id="5290529at2"/>